<dbReference type="OrthoDB" id="4772757at2759"/>
<dbReference type="Pfam" id="PF12796">
    <property type="entry name" value="Ank_2"/>
    <property type="match status" value="2"/>
</dbReference>
<dbReference type="SUPFAM" id="SSF48403">
    <property type="entry name" value="Ankyrin repeat"/>
    <property type="match status" value="1"/>
</dbReference>
<name>A0A9W8DPV8_9FUNG</name>
<evidence type="ECO:0000256" key="2">
    <source>
        <dbReference type="ARBA" id="ARBA00023043"/>
    </source>
</evidence>
<evidence type="ECO:0000313" key="5">
    <source>
        <dbReference type="EMBL" id="KAJ1917810.1"/>
    </source>
</evidence>
<feature type="repeat" description="ANK" evidence="3">
    <location>
        <begin position="426"/>
        <end position="458"/>
    </location>
</feature>
<evidence type="ECO:0000256" key="4">
    <source>
        <dbReference type="SAM" id="MobiDB-lite"/>
    </source>
</evidence>
<evidence type="ECO:0000256" key="3">
    <source>
        <dbReference type="PROSITE-ProRule" id="PRU00023"/>
    </source>
</evidence>
<dbReference type="InterPro" id="IPR002110">
    <property type="entry name" value="Ankyrin_rpt"/>
</dbReference>
<dbReference type="SMART" id="SM00248">
    <property type="entry name" value="ANK"/>
    <property type="match status" value="6"/>
</dbReference>
<proteinExistence type="predicted"/>
<dbReference type="PROSITE" id="PS50297">
    <property type="entry name" value="ANK_REP_REGION"/>
    <property type="match status" value="2"/>
</dbReference>
<keyword evidence="1" id="KW-0677">Repeat</keyword>
<accession>A0A9W8DPV8</accession>
<keyword evidence="6" id="KW-1185">Reference proteome</keyword>
<protein>
    <submittedName>
        <fullName evidence="5">Uncharacterized protein</fullName>
    </submittedName>
</protein>
<feature type="region of interest" description="Disordered" evidence="4">
    <location>
        <begin position="177"/>
        <end position="198"/>
    </location>
</feature>
<organism evidence="5 6">
    <name type="scientific">Mycoemilia scoparia</name>
    <dbReference type="NCBI Taxonomy" id="417184"/>
    <lineage>
        <taxon>Eukaryota</taxon>
        <taxon>Fungi</taxon>
        <taxon>Fungi incertae sedis</taxon>
        <taxon>Zoopagomycota</taxon>
        <taxon>Kickxellomycotina</taxon>
        <taxon>Kickxellomycetes</taxon>
        <taxon>Kickxellales</taxon>
        <taxon>Kickxellaceae</taxon>
        <taxon>Mycoemilia</taxon>
    </lineage>
</organism>
<feature type="repeat" description="ANK" evidence="3">
    <location>
        <begin position="456"/>
        <end position="488"/>
    </location>
</feature>
<feature type="compositionally biased region" description="Polar residues" evidence="4">
    <location>
        <begin position="351"/>
        <end position="369"/>
    </location>
</feature>
<dbReference type="PANTHER" id="PTHR24123">
    <property type="entry name" value="ANKYRIN REPEAT-CONTAINING"/>
    <property type="match status" value="1"/>
</dbReference>
<feature type="compositionally biased region" description="Polar residues" evidence="4">
    <location>
        <begin position="183"/>
        <end position="198"/>
    </location>
</feature>
<comment type="caution">
    <text evidence="5">The sequence shown here is derived from an EMBL/GenBank/DDBJ whole genome shotgun (WGS) entry which is preliminary data.</text>
</comment>
<dbReference type="InterPro" id="IPR051165">
    <property type="entry name" value="Multifunctional_ANK_Repeat"/>
</dbReference>
<dbReference type="EMBL" id="JANBPU010000061">
    <property type="protein sequence ID" value="KAJ1917810.1"/>
    <property type="molecule type" value="Genomic_DNA"/>
</dbReference>
<evidence type="ECO:0000313" key="6">
    <source>
        <dbReference type="Proteomes" id="UP001150538"/>
    </source>
</evidence>
<feature type="repeat" description="ANK" evidence="3">
    <location>
        <begin position="274"/>
        <end position="306"/>
    </location>
</feature>
<feature type="repeat" description="ANK" evidence="3">
    <location>
        <begin position="304"/>
        <end position="338"/>
    </location>
</feature>
<dbReference type="Proteomes" id="UP001150538">
    <property type="component" value="Unassembled WGS sequence"/>
</dbReference>
<feature type="region of interest" description="Disordered" evidence="4">
    <location>
        <begin position="351"/>
        <end position="392"/>
    </location>
</feature>
<dbReference type="AlphaFoldDB" id="A0A9W8DPV8"/>
<sequence>MTSCQPADTSKTSIIGRIVNSLNCPLDQALPFDLLAQIFIFAQCPSLAYVSEIFYEVSLSPSTRARYFLCEFGKTDIFHPNRGLLARRPRMFRQDTVILLLSLGGDPCVHEQWIFRYAVSQCWIPTVRKLMSMRKEVINRNVDNTLTLPSQNATSSVARTAEPLYPREDMSNWRSIGQEPMSVGQNTPKADSGQNSQSPLKVVSYEPVINIHHGEEEALILASSLGHLPIVNMLLGVTTATSSSAASLQSDIGISVFSPNSAAPLHTQADVHAQNDEALASAAKMGHLDVVLLLIEHGADVNAEDARPLRLAVLQGDSNLPCILAILQAGADVHAGNESCLLAAAFRGDGSSNNKSRQESGDNSSAQPASSGGNGGGRGRGSTPRYQPRRYRHDLSLAPKLEERLVPSYIKTTSLLLEWGANVHIQNDHPLRLAAWKGHVQTAKVLLDHGGDLHTENDCLIREAASHGHLELVKLFAERGANVAAANSGALRSACRSGHTEVVKYLLTYHKSNMHPEDIKASLKLAVRSGWIEIVRLFIEAGENIRDDSIWPFVIRNQVMRRALGITDPQYYL</sequence>
<keyword evidence="2 3" id="KW-0040">ANK repeat</keyword>
<dbReference type="PANTHER" id="PTHR24123:SF33">
    <property type="entry name" value="PROTEIN HOS4"/>
    <property type="match status" value="1"/>
</dbReference>
<dbReference type="PROSITE" id="PS50088">
    <property type="entry name" value="ANK_REPEAT"/>
    <property type="match status" value="4"/>
</dbReference>
<gene>
    <name evidence="5" type="ORF">H4219_003000</name>
</gene>
<evidence type="ECO:0000256" key="1">
    <source>
        <dbReference type="ARBA" id="ARBA00022737"/>
    </source>
</evidence>
<dbReference type="Pfam" id="PF00023">
    <property type="entry name" value="Ank"/>
    <property type="match status" value="1"/>
</dbReference>
<dbReference type="InterPro" id="IPR036770">
    <property type="entry name" value="Ankyrin_rpt-contain_sf"/>
</dbReference>
<dbReference type="Gene3D" id="1.25.40.20">
    <property type="entry name" value="Ankyrin repeat-containing domain"/>
    <property type="match status" value="2"/>
</dbReference>
<reference evidence="5" key="1">
    <citation type="submission" date="2022-07" db="EMBL/GenBank/DDBJ databases">
        <title>Phylogenomic reconstructions and comparative analyses of Kickxellomycotina fungi.</title>
        <authorList>
            <person name="Reynolds N.K."/>
            <person name="Stajich J.E."/>
            <person name="Barry K."/>
            <person name="Grigoriev I.V."/>
            <person name="Crous P."/>
            <person name="Smith M.E."/>
        </authorList>
    </citation>
    <scope>NUCLEOTIDE SEQUENCE</scope>
    <source>
        <strain evidence="5">NBRC 100468</strain>
    </source>
</reference>